<evidence type="ECO:0000256" key="16">
    <source>
        <dbReference type="SAM" id="MobiDB-lite"/>
    </source>
</evidence>
<organism evidence="18 19">
    <name type="scientific">Trichomonascus ciferrii</name>
    <dbReference type="NCBI Taxonomy" id="44093"/>
    <lineage>
        <taxon>Eukaryota</taxon>
        <taxon>Fungi</taxon>
        <taxon>Dikarya</taxon>
        <taxon>Ascomycota</taxon>
        <taxon>Saccharomycotina</taxon>
        <taxon>Dipodascomycetes</taxon>
        <taxon>Dipodascales</taxon>
        <taxon>Trichomonascaceae</taxon>
        <taxon>Trichomonascus</taxon>
        <taxon>Trichomonascus ciferrii complex</taxon>
    </lineage>
</organism>
<evidence type="ECO:0000256" key="10">
    <source>
        <dbReference type="ARBA" id="ARBA00023125"/>
    </source>
</evidence>
<keyword evidence="19" id="KW-1185">Reference proteome</keyword>
<keyword evidence="11" id="KW-0496">Mitochondrion</keyword>
<name>A0A642VCF3_9ASCO</name>
<evidence type="ECO:0000256" key="5">
    <source>
        <dbReference type="ARBA" id="ARBA00022679"/>
    </source>
</evidence>
<dbReference type="GO" id="GO:0006264">
    <property type="term" value="P:mitochondrial DNA replication"/>
    <property type="evidence" value="ECO:0007669"/>
    <property type="project" value="InterPro"/>
</dbReference>
<feature type="domain" description="DNA-directed DNA polymerase family A palm" evidence="17">
    <location>
        <begin position="635"/>
        <end position="865"/>
    </location>
</feature>
<comment type="function">
    <text evidence="14">Involved in the replication of mitochondrial DNA.</text>
</comment>
<comment type="cofactor">
    <cofactor evidence="1">
        <name>Mg(2+)</name>
        <dbReference type="ChEBI" id="CHEBI:18420"/>
    </cofactor>
</comment>
<dbReference type="Pfam" id="PF18136">
    <property type="entry name" value="DNApol_Exo"/>
    <property type="match status" value="1"/>
</dbReference>
<evidence type="ECO:0000313" key="19">
    <source>
        <dbReference type="Proteomes" id="UP000761534"/>
    </source>
</evidence>
<dbReference type="InterPro" id="IPR047580">
    <property type="entry name" value="POLG_palm_dom"/>
</dbReference>
<evidence type="ECO:0000256" key="8">
    <source>
        <dbReference type="ARBA" id="ARBA00022842"/>
    </source>
</evidence>
<dbReference type="SMART" id="SM00482">
    <property type="entry name" value="POLAc"/>
    <property type="match status" value="1"/>
</dbReference>
<keyword evidence="7" id="KW-0235">DNA replication</keyword>
<evidence type="ECO:0000256" key="3">
    <source>
        <dbReference type="ARBA" id="ARBA00007705"/>
    </source>
</evidence>
<dbReference type="EC" id="2.7.7.7" evidence="4"/>
<dbReference type="VEuPathDB" id="FungiDB:TRICI_001755"/>
<dbReference type="InterPro" id="IPR001098">
    <property type="entry name" value="DNA-dir_DNA_pol_A_palm_dom"/>
</dbReference>
<evidence type="ECO:0000259" key="17">
    <source>
        <dbReference type="SMART" id="SM00482"/>
    </source>
</evidence>
<dbReference type="InterPro" id="IPR012337">
    <property type="entry name" value="RNaseH-like_sf"/>
</dbReference>
<dbReference type="GO" id="GO:0003677">
    <property type="term" value="F:DNA binding"/>
    <property type="evidence" value="ECO:0007669"/>
    <property type="project" value="UniProtKB-KW"/>
</dbReference>
<evidence type="ECO:0000256" key="6">
    <source>
        <dbReference type="ARBA" id="ARBA00022695"/>
    </source>
</evidence>
<dbReference type="PROSITE" id="PS00447">
    <property type="entry name" value="DNA_POLYMERASE_A"/>
    <property type="match status" value="1"/>
</dbReference>
<dbReference type="PRINTS" id="PR00867">
    <property type="entry name" value="DNAPOLG"/>
</dbReference>
<evidence type="ECO:0000256" key="7">
    <source>
        <dbReference type="ARBA" id="ARBA00022705"/>
    </source>
</evidence>
<accession>A0A642VCF3</accession>
<dbReference type="PANTHER" id="PTHR10267">
    <property type="entry name" value="DNA POLYMERASE SUBUNIT GAMMA-1"/>
    <property type="match status" value="1"/>
</dbReference>
<keyword evidence="6" id="KW-0548">Nucleotidyltransferase</keyword>
<evidence type="ECO:0000256" key="2">
    <source>
        <dbReference type="ARBA" id="ARBA00004173"/>
    </source>
</evidence>
<keyword evidence="9" id="KW-0239">DNA-directed DNA polymerase</keyword>
<dbReference type="AlphaFoldDB" id="A0A642VCF3"/>
<feature type="region of interest" description="Disordered" evidence="16">
    <location>
        <begin position="244"/>
        <end position="264"/>
    </location>
</feature>
<evidence type="ECO:0000313" key="18">
    <source>
        <dbReference type="EMBL" id="KAA8916104.1"/>
    </source>
</evidence>
<protein>
    <recommendedName>
        <fullName evidence="15">DNA polymerase gamma</fullName>
        <ecNumber evidence="4">2.7.7.7</ecNumber>
    </recommendedName>
    <alternativeName>
        <fullName evidence="12">Mitochondrial DNA polymerase catalytic subunit</fullName>
    </alternativeName>
</protein>
<dbReference type="CDD" id="cd08641">
    <property type="entry name" value="DNA_pol_gammaA"/>
    <property type="match status" value="1"/>
</dbReference>
<sequence>MLTVIGLEDALNVNVVGIQHIHKAMRDAVFGKLNREPEARRIQLAKEHLRDHELLGKKTNIQTPIKFPLPKLQGETLDEHFYRLGTDVAEPYRSMSFSFAQETLPPKPQMHEWVTTNSGWTRYERGKRPTRVDYPLEDRLVFDVEVLYKIHEYAVMATAASPTAWYAWVSPWLLGESERVDHLIPLGPRNKDRVIVGHNVGYDRKRVKEEYHIEKSNNFFLDTMSLHIAVNGMCSRQRPQWMKLNKQKSAKPSAEQTTPEEEETALDIEDNPWFHQSALNNLADVSLLHCGIVMDKSTRDYFGQFSREETVENMEMLLDYCANDVDVTHKVFQKVLPLFVEVCPHPVSFAGLQQLSTLFLPINQKWDKYLETAENCYQESFAAINNKLVDLANEAVKLKDQPDVYRNDPWLCQLDWTITPVRMKKARNGQPPEPVANQKLPGMPNWYKKLFPRANSPMAITVKSRVTPLLLKLQWDGHALVWVDKYGWIFKVTESEADKYRKLNYGECKIEEESEANAVYFRVPHKDGPTARCTSPMAKGYIAHFEQGLLSSEYEHAKTAIELNSQCSYWGSARERLFRQMPVYSDTTDMGVPTGGDSKAFGMIIPKTIPMGTITRRAVEDTWLTASNAKKNRIGSELKAMVTAPPGYVFVGADVDSEELWIASLIGDSLFRMHGSTALGWMTLEGTKSEGTDLHSKTAKILGISRNEAKIFNYGRIYGAGLKFATMLLRQFNPLISNEEASETAKKLYKATKGEVTKSKAFKMRQFWRGGSESVVFNRLEEMAEEDTPRTPVLGAAITAALTKQNLGRSNFLPSRINWSIQSSGVDYLHLLTVSMDYLMRRYKIQGRLCITVHDEIRFIVKEEDKHRAALALQISNLWTRAMFCQQLGIDNVPQSCAFFSLIDIDHVMRKEVDMDCVTISHPDPIGPGEALDINQILEKCPRLLQPRLSAKETRRFKELKEIAYSPQNSVFEAFGKEDEPLFEYLEAQLASSKEKIKEIERHLTKQRKDNTSRKTVVKQPAKPKKSTSTKKATTTKKSTKSKNTKMRIVGQLETSAPQAIDTTSFVNRLKVRGDPEIYPAIDISQNDFTTVSQQPQSLQFVNANDYLSLF</sequence>
<feature type="region of interest" description="Disordered" evidence="16">
    <location>
        <begin position="1004"/>
        <end position="1045"/>
    </location>
</feature>
<dbReference type="SUPFAM" id="SSF53098">
    <property type="entry name" value="Ribonuclease H-like"/>
    <property type="match status" value="1"/>
</dbReference>
<dbReference type="GO" id="GO:0008408">
    <property type="term" value="F:3'-5' exonuclease activity"/>
    <property type="evidence" value="ECO:0007669"/>
    <property type="project" value="TreeGrafter"/>
</dbReference>
<dbReference type="GO" id="GO:0005760">
    <property type="term" value="C:gamma DNA polymerase complex"/>
    <property type="evidence" value="ECO:0007669"/>
    <property type="project" value="InterPro"/>
</dbReference>
<feature type="compositionally biased region" description="Basic and acidic residues" evidence="16">
    <location>
        <begin position="1004"/>
        <end position="1013"/>
    </location>
</feature>
<keyword evidence="8" id="KW-0460">Magnesium</keyword>
<evidence type="ECO:0000256" key="9">
    <source>
        <dbReference type="ARBA" id="ARBA00022932"/>
    </source>
</evidence>
<dbReference type="Proteomes" id="UP000761534">
    <property type="component" value="Unassembled WGS sequence"/>
</dbReference>
<dbReference type="EMBL" id="SWFS01000123">
    <property type="protein sequence ID" value="KAA8916104.1"/>
    <property type="molecule type" value="Genomic_DNA"/>
</dbReference>
<dbReference type="OrthoDB" id="5588663at2759"/>
<dbReference type="InterPro" id="IPR043502">
    <property type="entry name" value="DNA/RNA_pol_sf"/>
</dbReference>
<dbReference type="FunFam" id="1.10.150.20:FF:000035">
    <property type="entry name" value="DNA polymerase gamma, mitochondrial"/>
    <property type="match status" value="1"/>
</dbReference>
<dbReference type="InterPro" id="IPR019760">
    <property type="entry name" value="DNA-dir_DNA_pol_A_CS"/>
</dbReference>
<evidence type="ECO:0000256" key="15">
    <source>
        <dbReference type="ARBA" id="ARBA00069489"/>
    </source>
</evidence>
<dbReference type="SUPFAM" id="SSF56672">
    <property type="entry name" value="DNA/RNA polymerases"/>
    <property type="match status" value="1"/>
</dbReference>
<comment type="subcellular location">
    <subcellularLocation>
        <location evidence="2">Mitochondrion</location>
    </subcellularLocation>
</comment>
<evidence type="ECO:0000256" key="13">
    <source>
        <dbReference type="ARBA" id="ARBA00049244"/>
    </source>
</evidence>
<keyword evidence="10" id="KW-0238">DNA-binding</keyword>
<dbReference type="Gene3D" id="3.30.420.390">
    <property type="match status" value="2"/>
</dbReference>
<proteinExistence type="inferred from homology"/>
<dbReference type="Pfam" id="PF00476">
    <property type="entry name" value="DNA_pol_A"/>
    <property type="match status" value="1"/>
</dbReference>
<evidence type="ECO:0000256" key="14">
    <source>
        <dbReference type="ARBA" id="ARBA00057053"/>
    </source>
</evidence>
<dbReference type="InterPro" id="IPR041336">
    <property type="entry name" value="DNApol_Exo"/>
</dbReference>
<comment type="caution">
    <text evidence="18">The sequence shown here is derived from an EMBL/GenBank/DDBJ whole genome shotgun (WGS) entry which is preliminary data.</text>
</comment>
<evidence type="ECO:0000256" key="1">
    <source>
        <dbReference type="ARBA" id="ARBA00001946"/>
    </source>
</evidence>
<keyword evidence="5" id="KW-0808">Transferase</keyword>
<evidence type="ECO:0000256" key="4">
    <source>
        <dbReference type="ARBA" id="ARBA00012417"/>
    </source>
</evidence>
<dbReference type="PANTHER" id="PTHR10267:SF0">
    <property type="entry name" value="DNA POLYMERASE SUBUNIT GAMMA-1"/>
    <property type="match status" value="1"/>
</dbReference>
<gene>
    <name evidence="18" type="ORF">TRICI_001755</name>
</gene>
<comment type="similarity">
    <text evidence="3">Belongs to the DNA polymerase type-A family.</text>
</comment>
<feature type="compositionally biased region" description="Basic residues" evidence="16">
    <location>
        <begin position="1022"/>
        <end position="1045"/>
    </location>
</feature>
<dbReference type="Gene3D" id="3.30.70.370">
    <property type="match status" value="1"/>
</dbReference>
<evidence type="ECO:0000256" key="11">
    <source>
        <dbReference type="ARBA" id="ARBA00023128"/>
    </source>
</evidence>
<dbReference type="Gene3D" id="1.10.150.20">
    <property type="entry name" value="5' to 3' exonuclease, C-terminal subdomain"/>
    <property type="match status" value="1"/>
</dbReference>
<dbReference type="InterPro" id="IPR002297">
    <property type="entry name" value="DNA-dir_DNA_pol_A_mt"/>
</dbReference>
<reference evidence="18" key="1">
    <citation type="journal article" date="2019" name="G3 (Bethesda)">
        <title>Genome Assemblies of Two Rare Opportunistic Yeast Pathogens: Diutina rugosa (syn. Candida rugosa) and Trichomonascus ciferrii (syn. Candida ciferrii).</title>
        <authorList>
            <person name="Mixao V."/>
            <person name="Saus E."/>
            <person name="Hansen A.P."/>
            <person name="Lass-Florl C."/>
            <person name="Gabaldon T."/>
        </authorList>
    </citation>
    <scope>NUCLEOTIDE SEQUENCE</scope>
    <source>
        <strain evidence="18">CBS 4856</strain>
    </source>
</reference>
<evidence type="ECO:0000256" key="12">
    <source>
        <dbReference type="ARBA" id="ARBA00031966"/>
    </source>
</evidence>
<dbReference type="GO" id="GO:0003887">
    <property type="term" value="F:DNA-directed DNA polymerase activity"/>
    <property type="evidence" value="ECO:0007669"/>
    <property type="project" value="UniProtKB-KW"/>
</dbReference>
<comment type="catalytic activity">
    <reaction evidence="13">
        <text>DNA(n) + a 2'-deoxyribonucleoside 5'-triphosphate = DNA(n+1) + diphosphate</text>
        <dbReference type="Rhea" id="RHEA:22508"/>
        <dbReference type="Rhea" id="RHEA-COMP:17339"/>
        <dbReference type="Rhea" id="RHEA-COMP:17340"/>
        <dbReference type="ChEBI" id="CHEBI:33019"/>
        <dbReference type="ChEBI" id="CHEBI:61560"/>
        <dbReference type="ChEBI" id="CHEBI:173112"/>
        <dbReference type="EC" id="2.7.7.7"/>
    </reaction>
</comment>